<dbReference type="InterPro" id="IPR011992">
    <property type="entry name" value="EF-hand-dom_pair"/>
</dbReference>
<evidence type="ECO:0000313" key="2">
    <source>
        <dbReference type="EMBL" id="CAI3993178.1"/>
    </source>
</evidence>
<name>A0A9P1CLN5_9DINO</name>
<dbReference type="EMBL" id="CAMXCT030001800">
    <property type="protein sequence ID" value="CAL4780490.1"/>
    <property type="molecule type" value="Genomic_DNA"/>
</dbReference>
<evidence type="ECO:0000256" key="1">
    <source>
        <dbReference type="SAM" id="MobiDB-lite"/>
    </source>
</evidence>
<dbReference type="EMBL" id="CAMXCT010001800">
    <property type="protein sequence ID" value="CAI3993178.1"/>
    <property type="molecule type" value="Genomic_DNA"/>
</dbReference>
<dbReference type="Proteomes" id="UP001152797">
    <property type="component" value="Unassembled WGS sequence"/>
</dbReference>
<feature type="compositionally biased region" description="Polar residues" evidence="1">
    <location>
        <begin position="72"/>
        <end position="95"/>
    </location>
</feature>
<dbReference type="AlphaFoldDB" id="A0A9P1CLN5"/>
<feature type="compositionally biased region" description="Low complexity" evidence="1">
    <location>
        <begin position="97"/>
        <end position="111"/>
    </location>
</feature>
<gene>
    <name evidence="2" type="ORF">C1SCF055_LOCUS19952</name>
</gene>
<feature type="region of interest" description="Disordered" evidence="1">
    <location>
        <begin position="18"/>
        <end position="38"/>
    </location>
</feature>
<comment type="caution">
    <text evidence="2">The sequence shown here is derived from an EMBL/GenBank/DDBJ whole genome shotgun (WGS) entry which is preliminary data.</text>
</comment>
<accession>A0A9P1CLN5</accession>
<evidence type="ECO:0000313" key="3">
    <source>
        <dbReference type="EMBL" id="CAL1146553.1"/>
    </source>
</evidence>
<dbReference type="EMBL" id="CAMXCT020001800">
    <property type="protein sequence ID" value="CAL1146553.1"/>
    <property type="molecule type" value="Genomic_DNA"/>
</dbReference>
<proteinExistence type="predicted"/>
<organism evidence="2">
    <name type="scientific">Cladocopium goreaui</name>
    <dbReference type="NCBI Taxonomy" id="2562237"/>
    <lineage>
        <taxon>Eukaryota</taxon>
        <taxon>Sar</taxon>
        <taxon>Alveolata</taxon>
        <taxon>Dinophyceae</taxon>
        <taxon>Suessiales</taxon>
        <taxon>Symbiodiniaceae</taxon>
        <taxon>Cladocopium</taxon>
    </lineage>
</organism>
<reference evidence="3" key="2">
    <citation type="submission" date="2024-04" db="EMBL/GenBank/DDBJ databases">
        <authorList>
            <person name="Chen Y."/>
            <person name="Shah S."/>
            <person name="Dougan E. K."/>
            <person name="Thang M."/>
            <person name="Chan C."/>
        </authorList>
    </citation>
    <scope>NUCLEOTIDE SEQUENCE [LARGE SCALE GENOMIC DNA]</scope>
</reference>
<feature type="region of interest" description="Disordered" evidence="1">
    <location>
        <begin position="72"/>
        <end position="114"/>
    </location>
</feature>
<sequence>MERDFRLSLRSSKLDRIATPWTSTRSRDGQGRPHASIGPKVLLGRLGQSSWHWDDGEERLKPDWTRQAHVLSTRSTRPGQSFSARKSMMATSVVTPRSLSSRATSRGSAGSMDSMFMPEKMQDENVDKIQQDVDPEPTEPFKPLQTWTRLRHRELAPMPDVEALLGIGPAVSFGHGLLWPGCFQQYAIGWMPGMSLSGVHLSAAELGKLLREQRINLDYMSRSRVLELAAGRGAQSIDFLAFLHLVEETARSATFAEDLLANEGPRRPKPEPPEEAAMAVVRAVFNSYDSSKTGELMRQDYMRILRDRNQVPRTADALRDFTKHLAFCREDGLPGSLDFVAFMRFVVFLSGK</sequence>
<dbReference type="Gene3D" id="1.10.238.10">
    <property type="entry name" value="EF-hand"/>
    <property type="match status" value="1"/>
</dbReference>
<dbReference type="OrthoDB" id="484851at2759"/>
<protein>
    <submittedName>
        <fullName evidence="4">EF-hand domain-containing protein</fullName>
    </submittedName>
</protein>
<reference evidence="2" key="1">
    <citation type="submission" date="2022-10" db="EMBL/GenBank/DDBJ databases">
        <authorList>
            <person name="Chen Y."/>
            <person name="Dougan E. K."/>
            <person name="Chan C."/>
            <person name="Rhodes N."/>
            <person name="Thang M."/>
        </authorList>
    </citation>
    <scope>NUCLEOTIDE SEQUENCE</scope>
</reference>
<keyword evidence="5" id="KW-1185">Reference proteome</keyword>
<evidence type="ECO:0000313" key="5">
    <source>
        <dbReference type="Proteomes" id="UP001152797"/>
    </source>
</evidence>
<dbReference type="SUPFAM" id="SSF47473">
    <property type="entry name" value="EF-hand"/>
    <property type="match status" value="1"/>
</dbReference>
<evidence type="ECO:0000313" key="4">
    <source>
        <dbReference type="EMBL" id="CAL4780490.1"/>
    </source>
</evidence>